<name>A0A9E7EJ91_9LILI</name>
<dbReference type="InterPro" id="IPR005475">
    <property type="entry name" value="Transketolase-like_Pyr-bd"/>
</dbReference>
<keyword evidence="4" id="KW-1185">Reference proteome</keyword>
<evidence type="ECO:0000256" key="1">
    <source>
        <dbReference type="ARBA" id="ARBA00001964"/>
    </source>
</evidence>
<dbReference type="GO" id="GO:0006098">
    <property type="term" value="P:pentose-phosphate shunt"/>
    <property type="evidence" value="ECO:0007669"/>
    <property type="project" value="TreeGrafter"/>
</dbReference>
<comment type="cofactor">
    <cofactor evidence="1">
        <name>thiamine diphosphate</name>
        <dbReference type="ChEBI" id="CHEBI:58937"/>
    </cofactor>
</comment>
<dbReference type="SUPFAM" id="SSF52518">
    <property type="entry name" value="Thiamin diphosphate-binding fold (THDP-binding)"/>
    <property type="match status" value="1"/>
</dbReference>
<dbReference type="SMART" id="SM00861">
    <property type="entry name" value="Transket_pyr"/>
    <property type="match status" value="1"/>
</dbReference>
<organism evidence="3 4">
    <name type="scientific">Musa troglodytarum</name>
    <name type="common">fe'i banana</name>
    <dbReference type="NCBI Taxonomy" id="320322"/>
    <lineage>
        <taxon>Eukaryota</taxon>
        <taxon>Viridiplantae</taxon>
        <taxon>Streptophyta</taxon>
        <taxon>Embryophyta</taxon>
        <taxon>Tracheophyta</taxon>
        <taxon>Spermatophyta</taxon>
        <taxon>Magnoliopsida</taxon>
        <taxon>Liliopsida</taxon>
        <taxon>Zingiberales</taxon>
        <taxon>Musaceae</taxon>
        <taxon>Musa</taxon>
    </lineage>
</organism>
<proteinExistence type="predicted"/>
<dbReference type="InterPro" id="IPR029061">
    <property type="entry name" value="THDP-binding"/>
</dbReference>
<evidence type="ECO:0000259" key="2">
    <source>
        <dbReference type="SMART" id="SM00861"/>
    </source>
</evidence>
<protein>
    <submittedName>
        <fullName evidence="3">Transketolase, thiamine diphosphate binding domain</fullName>
    </submittedName>
</protein>
<dbReference type="PANTHER" id="PTHR43522">
    <property type="entry name" value="TRANSKETOLASE"/>
    <property type="match status" value="1"/>
</dbReference>
<gene>
    <name evidence="3" type="ORF">MUK42_02901</name>
</gene>
<evidence type="ECO:0000313" key="4">
    <source>
        <dbReference type="Proteomes" id="UP001055439"/>
    </source>
</evidence>
<dbReference type="Proteomes" id="UP001055439">
    <property type="component" value="Chromosome 10"/>
</dbReference>
<dbReference type="AlphaFoldDB" id="A0A9E7EJ91"/>
<dbReference type="CDD" id="cd07033">
    <property type="entry name" value="TPP_PYR_DXS_TK_like"/>
    <property type="match status" value="1"/>
</dbReference>
<sequence>MAAISNGIALHGSRLISFAATFLAFSDDMKNSIRLSALSHAGVLYVFTHDSIGHGEDRPTQQPEEQLAGLRAIPRMLVFRPADGNEIAGAYKAAIANRTAPSAMALSRQKVAANLEASSASDVARGGYVISDNSGGAEEGGATCESSLACVLETVRRPAEGVQGVCVATTSEETGERGGGIAHWMAGARRRRRDRAELIWLLLSGSTDSPRTTSPGKHGH</sequence>
<evidence type="ECO:0000313" key="3">
    <source>
        <dbReference type="EMBL" id="URD77750.1"/>
    </source>
</evidence>
<reference evidence="3" key="1">
    <citation type="submission" date="2022-05" db="EMBL/GenBank/DDBJ databases">
        <title>The Musa troglodytarum L. genome provides insights into the mechanism of non-climacteric behaviour and enrichment of carotenoids.</title>
        <authorList>
            <person name="Wang J."/>
        </authorList>
    </citation>
    <scope>NUCLEOTIDE SEQUENCE</scope>
    <source>
        <tissue evidence="3">Leaf</tissue>
    </source>
</reference>
<accession>A0A9E7EJ91</accession>
<dbReference type="GO" id="GO:0004802">
    <property type="term" value="F:transketolase activity"/>
    <property type="evidence" value="ECO:0007669"/>
    <property type="project" value="TreeGrafter"/>
</dbReference>
<dbReference type="Pfam" id="PF02779">
    <property type="entry name" value="Transket_pyr"/>
    <property type="match status" value="1"/>
</dbReference>
<dbReference type="GO" id="GO:0005829">
    <property type="term" value="C:cytosol"/>
    <property type="evidence" value="ECO:0007669"/>
    <property type="project" value="TreeGrafter"/>
</dbReference>
<feature type="domain" description="Transketolase-like pyrimidine-binding" evidence="2">
    <location>
        <begin position="1"/>
        <end position="113"/>
    </location>
</feature>
<dbReference type="OrthoDB" id="10267175at2759"/>
<dbReference type="EMBL" id="CP097503">
    <property type="protein sequence ID" value="URD77750.1"/>
    <property type="molecule type" value="Genomic_DNA"/>
</dbReference>
<dbReference type="PANTHER" id="PTHR43522:SF5">
    <property type="entry name" value="TRANSKETOLASE"/>
    <property type="match status" value="1"/>
</dbReference>
<dbReference type="InterPro" id="IPR033247">
    <property type="entry name" value="Transketolase_fam"/>
</dbReference>
<dbReference type="Gene3D" id="3.40.50.970">
    <property type="match status" value="1"/>
</dbReference>